<evidence type="ECO:0000256" key="2">
    <source>
        <dbReference type="ARBA" id="ARBA00022643"/>
    </source>
</evidence>
<dbReference type="Gene3D" id="3.30.450.20">
    <property type="entry name" value="PAS domain"/>
    <property type="match status" value="1"/>
</dbReference>
<dbReference type="EMBL" id="CAJNNW010012436">
    <property type="protein sequence ID" value="CAE8654274.1"/>
    <property type="molecule type" value="Genomic_DNA"/>
</dbReference>
<evidence type="ECO:0000256" key="1">
    <source>
        <dbReference type="ARBA" id="ARBA00022630"/>
    </source>
</evidence>
<dbReference type="AlphaFoldDB" id="A0A813G2C6"/>
<dbReference type="Pfam" id="PF13426">
    <property type="entry name" value="PAS_9"/>
    <property type="match status" value="1"/>
</dbReference>
<dbReference type="EMBL" id="CAJNNV010027536">
    <property type="protein sequence ID" value="CAE8620638.1"/>
    <property type="molecule type" value="Genomic_DNA"/>
</dbReference>
<reference evidence="5" key="1">
    <citation type="submission" date="2021-02" db="EMBL/GenBank/DDBJ databases">
        <authorList>
            <person name="Dougan E. K."/>
            <person name="Rhodes N."/>
            <person name="Thang M."/>
            <person name="Chan C."/>
        </authorList>
    </citation>
    <scope>NUCLEOTIDE SEQUENCE</scope>
</reference>
<protein>
    <recommendedName>
        <fullName evidence="4">PAS domain-containing protein</fullName>
    </recommendedName>
</protein>
<evidence type="ECO:0000259" key="4">
    <source>
        <dbReference type="PROSITE" id="PS50112"/>
    </source>
</evidence>
<proteinExistence type="predicted"/>
<dbReference type="PANTHER" id="PTHR47429">
    <property type="entry name" value="PROTEIN TWIN LOV 1"/>
    <property type="match status" value="1"/>
</dbReference>
<dbReference type="GO" id="GO:0005634">
    <property type="term" value="C:nucleus"/>
    <property type="evidence" value="ECO:0007669"/>
    <property type="project" value="TreeGrafter"/>
</dbReference>
<dbReference type="SUPFAM" id="SSF55785">
    <property type="entry name" value="PYP-like sensor domain (PAS domain)"/>
    <property type="match status" value="1"/>
</dbReference>
<keyword evidence="2" id="KW-0288">FMN</keyword>
<keyword evidence="3" id="KW-0157">Chromophore</keyword>
<keyword evidence="1" id="KW-0285">Flavoprotein</keyword>
<gene>
    <name evidence="5" type="ORF">PGLA1383_LOCUS38183</name>
    <name evidence="6" type="ORF">PGLA2088_LOCUS10939</name>
</gene>
<keyword evidence="7" id="KW-1185">Reference proteome</keyword>
<dbReference type="Proteomes" id="UP000654075">
    <property type="component" value="Unassembled WGS sequence"/>
</dbReference>
<sequence length="235" mass="26758">MPAWSSEMGAAMQVQIDKIFKEAAMQENIDDDAVFQEGDGVLAHLKFSFTLSDPGLKDCPLIGCSDGFSELTGYTMEEIIGRNCRFLVDPVPQEHVENSARMVAREFCIAVKDGEMYTVPDAHREPWMPIVHRDDGIFCIQTNARKDACLFKNLFHLKKIELDEKVYIVGLQTEMPIELWDEDQPEEKRQDACRAACRACHKNMGAAEQVMAKHFWFSSPMRRQEDGNDEDDGFV</sequence>
<accession>A0A813G2C6</accession>
<dbReference type="InterPro" id="IPR035965">
    <property type="entry name" value="PAS-like_dom_sf"/>
</dbReference>
<evidence type="ECO:0000313" key="6">
    <source>
        <dbReference type="EMBL" id="CAE8654274.1"/>
    </source>
</evidence>
<evidence type="ECO:0000313" key="5">
    <source>
        <dbReference type="EMBL" id="CAE8620638.1"/>
    </source>
</evidence>
<dbReference type="Proteomes" id="UP000626109">
    <property type="component" value="Unassembled WGS sequence"/>
</dbReference>
<name>A0A813G2C6_POLGL</name>
<organism evidence="5 7">
    <name type="scientific">Polarella glacialis</name>
    <name type="common">Dinoflagellate</name>
    <dbReference type="NCBI Taxonomy" id="89957"/>
    <lineage>
        <taxon>Eukaryota</taxon>
        <taxon>Sar</taxon>
        <taxon>Alveolata</taxon>
        <taxon>Dinophyceae</taxon>
        <taxon>Suessiales</taxon>
        <taxon>Suessiaceae</taxon>
        <taxon>Polarella</taxon>
    </lineage>
</organism>
<dbReference type="InterPro" id="IPR000014">
    <property type="entry name" value="PAS"/>
</dbReference>
<feature type="domain" description="PAS" evidence="4">
    <location>
        <begin position="65"/>
        <end position="107"/>
    </location>
</feature>
<dbReference type="OrthoDB" id="447251at2759"/>
<dbReference type="PROSITE" id="PS50112">
    <property type="entry name" value="PAS"/>
    <property type="match status" value="1"/>
</dbReference>
<evidence type="ECO:0000313" key="7">
    <source>
        <dbReference type="Proteomes" id="UP000654075"/>
    </source>
</evidence>
<comment type="caution">
    <text evidence="5">The sequence shown here is derived from an EMBL/GenBank/DDBJ whole genome shotgun (WGS) entry which is preliminary data.</text>
</comment>
<dbReference type="PANTHER" id="PTHR47429:SF2">
    <property type="entry name" value="PROTEIN TWIN LOV 1"/>
    <property type="match status" value="1"/>
</dbReference>
<evidence type="ECO:0000256" key="3">
    <source>
        <dbReference type="ARBA" id="ARBA00022991"/>
    </source>
</evidence>